<accession>A0A1R3J4I8</accession>
<evidence type="ECO:0000313" key="9">
    <source>
        <dbReference type="EMBL" id="OMO89747.1"/>
    </source>
</evidence>
<feature type="domain" description="Fungal lipase-type" evidence="7">
    <location>
        <begin position="101"/>
        <end position="233"/>
    </location>
</feature>
<evidence type="ECO:0000256" key="1">
    <source>
        <dbReference type="ARBA" id="ARBA00004123"/>
    </source>
</evidence>
<dbReference type="Proteomes" id="UP000188268">
    <property type="component" value="Unassembled WGS sequence"/>
</dbReference>
<keyword evidence="6" id="KW-0539">Nucleus</keyword>
<evidence type="ECO:0000256" key="4">
    <source>
        <dbReference type="ARBA" id="ARBA00022801"/>
    </source>
</evidence>
<evidence type="ECO:0000259" key="8">
    <source>
        <dbReference type="Pfam" id="PF18117"/>
    </source>
</evidence>
<dbReference type="AlphaFoldDB" id="A0A1R3J4I8"/>
<dbReference type="Pfam" id="PF01764">
    <property type="entry name" value="Lipase_3"/>
    <property type="match status" value="1"/>
</dbReference>
<feature type="domain" description="EDS1 EP" evidence="8">
    <location>
        <begin position="429"/>
        <end position="638"/>
    </location>
</feature>
<dbReference type="Gramene" id="OMO89747">
    <property type="protein sequence ID" value="OMO89747"/>
    <property type="gene ID" value="CCACVL1_07665"/>
</dbReference>
<protein>
    <submittedName>
        <fullName evidence="9">Lipase, class 3</fullName>
    </submittedName>
</protein>
<dbReference type="GO" id="GO:0006952">
    <property type="term" value="P:defense response"/>
    <property type="evidence" value="ECO:0007669"/>
    <property type="project" value="UniProtKB-KW"/>
</dbReference>
<dbReference type="OMA" id="YKIFDKW"/>
<dbReference type="PANTHER" id="PTHR47413">
    <property type="entry name" value="LIPASE-LIKE PAD4"/>
    <property type="match status" value="1"/>
</dbReference>
<keyword evidence="3" id="KW-0963">Cytoplasm</keyword>
<dbReference type="GO" id="GO:0005737">
    <property type="term" value="C:cytoplasm"/>
    <property type="evidence" value="ECO:0007669"/>
    <property type="project" value="UniProtKB-SubCell"/>
</dbReference>
<comment type="caution">
    <text evidence="9">The sequence shown here is derived from an EMBL/GenBank/DDBJ whole genome shotgun (WGS) entry which is preliminary data.</text>
</comment>
<dbReference type="InterPro" id="IPR002921">
    <property type="entry name" value="Fungal_lipase-type"/>
</dbReference>
<keyword evidence="4" id="KW-0378">Hydrolase</keyword>
<dbReference type="GO" id="GO:0016787">
    <property type="term" value="F:hydrolase activity"/>
    <property type="evidence" value="ECO:0007669"/>
    <property type="project" value="UniProtKB-KW"/>
</dbReference>
<keyword evidence="5" id="KW-0611">Plant defense</keyword>
<evidence type="ECO:0000256" key="3">
    <source>
        <dbReference type="ARBA" id="ARBA00022490"/>
    </source>
</evidence>
<evidence type="ECO:0000256" key="2">
    <source>
        <dbReference type="ARBA" id="ARBA00004496"/>
    </source>
</evidence>
<dbReference type="STRING" id="210143.A0A1R3J4I8"/>
<sequence length="656" mass="75131">MSETLATFLASTPLLEESWRLCSVANMTFPGSYVVEQIGNVAYVAFSGRQMDSGSDHNRENPVRLDAEDGGLFAHLYRHSETEEPIRVHHGMLKLFLSLHQSLQSQNDRRDENHEMIFVHKSVRKSILYMFPYDQWEKDSKKNIIAELMGKVKSVVITGHSIGGTTAALSALWLLCHLQQYSLSSAIMPVLCITFGSPLLGNEALHRAILRERWGGNFCHVVSKHDILPRLLFADVGPYANAPNSKIHALLNFWHFCMASPHLIVAGLSSQLAADVEDLFNCVLRDMELLAQSEESSPSESSFQPFGSYVFCCNEGAICLENSAAVIKMLYLMLATGFPSCSIDDHLKYGDYVGKISSQFLLARNLDDLHQYSSFEAGVALALQSSELDKKEVEIMAKDCLEKARTGHNPNLEAAGLAIKLGKAAPYRAEIEWYKARCDEADDQTGYYDSFKLNAGTSIRESRVNMNRHRLAGFWNSVIHMLENNKLPQDFHRRSKWVNASQSYKLLVEPLDIADYYRKGLHRERGHYLQHGRERRYEIFDKWWKDRSVPEKEYKRSKYASLTQDSCFRARLEEAREWLDSVRTERDVTNRNLLWLKIEEFERYANQMIENKEVSKDVLFKNSSFTQWMEDLKEFKSQVKQFPPLFPGFLDGEVVP</sequence>
<evidence type="ECO:0000256" key="5">
    <source>
        <dbReference type="ARBA" id="ARBA00022821"/>
    </source>
</evidence>
<organism evidence="9 10">
    <name type="scientific">Corchorus capsularis</name>
    <name type="common">Jute</name>
    <dbReference type="NCBI Taxonomy" id="210143"/>
    <lineage>
        <taxon>Eukaryota</taxon>
        <taxon>Viridiplantae</taxon>
        <taxon>Streptophyta</taxon>
        <taxon>Embryophyta</taxon>
        <taxon>Tracheophyta</taxon>
        <taxon>Spermatophyta</taxon>
        <taxon>Magnoliopsida</taxon>
        <taxon>eudicotyledons</taxon>
        <taxon>Gunneridae</taxon>
        <taxon>Pentapetalae</taxon>
        <taxon>rosids</taxon>
        <taxon>malvids</taxon>
        <taxon>Malvales</taxon>
        <taxon>Malvaceae</taxon>
        <taxon>Grewioideae</taxon>
        <taxon>Apeibeae</taxon>
        <taxon>Corchorus</taxon>
    </lineage>
</organism>
<evidence type="ECO:0000259" key="7">
    <source>
        <dbReference type="Pfam" id="PF01764"/>
    </source>
</evidence>
<gene>
    <name evidence="9" type="ORF">CCACVL1_07665</name>
</gene>
<dbReference type="OrthoDB" id="426718at2759"/>
<proteinExistence type="predicted"/>
<dbReference type="InterPro" id="IPR029058">
    <property type="entry name" value="AB_hydrolase_fold"/>
</dbReference>
<dbReference type="SUPFAM" id="SSF53474">
    <property type="entry name" value="alpha/beta-Hydrolases"/>
    <property type="match status" value="1"/>
</dbReference>
<dbReference type="GO" id="GO:0005634">
    <property type="term" value="C:nucleus"/>
    <property type="evidence" value="ECO:0007669"/>
    <property type="project" value="UniProtKB-SubCell"/>
</dbReference>
<dbReference type="Gene3D" id="3.40.50.1820">
    <property type="entry name" value="alpha/beta hydrolase"/>
    <property type="match status" value="1"/>
</dbReference>
<evidence type="ECO:0000313" key="10">
    <source>
        <dbReference type="Proteomes" id="UP000188268"/>
    </source>
</evidence>
<name>A0A1R3J4I8_COCAP</name>
<dbReference type="EMBL" id="AWWV01008610">
    <property type="protein sequence ID" value="OMO89747.1"/>
    <property type="molecule type" value="Genomic_DNA"/>
</dbReference>
<reference evidence="9 10" key="1">
    <citation type="submission" date="2013-09" db="EMBL/GenBank/DDBJ databases">
        <title>Corchorus capsularis genome sequencing.</title>
        <authorList>
            <person name="Alam M."/>
            <person name="Haque M.S."/>
            <person name="Islam M.S."/>
            <person name="Emdad E.M."/>
            <person name="Islam M.M."/>
            <person name="Ahmed B."/>
            <person name="Halim A."/>
            <person name="Hossen Q.M.M."/>
            <person name="Hossain M.Z."/>
            <person name="Ahmed R."/>
            <person name="Khan M.M."/>
            <person name="Islam R."/>
            <person name="Rashid M.M."/>
            <person name="Khan S.A."/>
            <person name="Rahman M.S."/>
            <person name="Alam M."/>
        </authorList>
    </citation>
    <scope>NUCLEOTIDE SEQUENCE [LARGE SCALE GENOMIC DNA]</scope>
    <source>
        <strain evidence="10">cv. CVL-1</strain>
        <tissue evidence="9">Whole seedling</tissue>
    </source>
</reference>
<dbReference type="GO" id="GO:0006629">
    <property type="term" value="P:lipid metabolic process"/>
    <property type="evidence" value="ECO:0007669"/>
    <property type="project" value="InterPro"/>
</dbReference>
<keyword evidence="10" id="KW-1185">Reference proteome</keyword>
<dbReference type="PANTHER" id="PTHR47413:SF2">
    <property type="entry name" value="LIPASE-LIKE PAD4"/>
    <property type="match status" value="1"/>
</dbReference>
<dbReference type="Pfam" id="PF18117">
    <property type="entry name" value="EDS1_EP"/>
    <property type="match status" value="1"/>
</dbReference>
<evidence type="ECO:0000256" key="6">
    <source>
        <dbReference type="ARBA" id="ARBA00023242"/>
    </source>
</evidence>
<comment type="subcellular location">
    <subcellularLocation>
        <location evidence="2">Cytoplasm</location>
    </subcellularLocation>
    <subcellularLocation>
        <location evidence="1">Nucleus</location>
    </subcellularLocation>
</comment>
<dbReference type="InterPro" id="IPR041266">
    <property type="entry name" value="EDS1_EP"/>
</dbReference>